<dbReference type="EMBL" id="QZAB01000380">
    <property type="protein sequence ID" value="RQD83842.1"/>
    <property type="molecule type" value="Genomic_DNA"/>
</dbReference>
<protein>
    <submittedName>
        <fullName evidence="1">Amino acid-binding protein</fullName>
    </submittedName>
</protein>
<dbReference type="Proteomes" id="UP000284763">
    <property type="component" value="Unassembled WGS sequence"/>
</dbReference>
<dbReference type="PIRSF" id="PIRSF004897">
    <property type="entry name" value="UCP004897_ACT"/>
    <property type="match status" value="1"/>
</dbReference>
<dbReference type="SUPFAM" id="SSF55021">
    <property type="entry name" value="ACT-like"/>
    <property type="match status" value="1"/>
</dbReference>
<name>A0A3R8CBG8_9EURY</name>
<proteinExistence type="predicted"/>
<comment type="caution">
    <text evidence="1">The sequence shown here is derived from an EMBL/GenBank/DDBJ whole genome shotgun (WGS) entry which is preliminary data.</text>
</comment>
<accession>A0A3R8CBG8</accession>
<gene>
    <name evidence="1" type="ORF">D5R95_06030</name>
</gene>
<organism evidence="1 2">
    <name type="scientific">Methanosalsum natronophilum</name>
    <dbReference type="NCBI Taxonomy" id="768733"/>
    <lineage>
        <taxon>Archaea</taxon>
        <taxon>Methanobacteriati</taxon>
        <taxon>Methanobacteriota</taxon>
        <taxon>Stenosarchaea group</taxon>
        <taxon>Methanomicrobia</taxon>
        <taxon>Methanosarcinales</taxon>
        <taxon>Methanosarcinaceae</taxon>
        <taxon>Methanosalsum</taxon>
    </lineage>
</organism>
<dbReference type="InterPro" id="IPR045865">
    <property type="entry name" value="ACT-like_dom_sf"/>
</dbReference>
<sequence>MLNELFKKFEKHPAQEKVLKLLFNRGFRVSEKGKVTSGNIEIPHTQLAKEAGVDRRVIDATTETILSDKLLKSIFANIQSIAFLRDVAPLMDLGVIVITPNNAYSSGILSDVAGVISTYGISIRQAVSDDPYLTEDPRLTLITDKKIPGEVVDLILELPNVKGISIY</sequence>
<reference evidence="1 2" key="1">
    <citation type="submission" date="2018-08" db="EMBL/GenBank/DDBJ databases">
        <title>The metabolism and importance of syntrophic acetate oxidation coupled to methane or sulfide production in haloalkaline environments.</title>
        <authorList>
            <person name="Timmers P.H.A."/>
            <person name="Vavourakis C.D."/>
            <person name="Sorokin D.Y."/>
            <person name="Sinninghe Damste J.S."/>
            <person name="Muyzer G."/>
            <person name="Stams A.J.M."/>
            <person name="Plugge C.M."/>
        </authorList>
    </citation>
    <scope>NUCLEOTIDE SEQUENCE [LARGE SCALE GENOMIC DNA]</scope>
    <source>
        <strain evidence="1">MSAO_Arc3</strain>
    </source>
</reference>
<dbReference type="InterPro" id="IPR014424">
    <property type="entry name" value="UCP004897_ACT"/>
</dbReference>
<evidence type="ECO:0000313" key="1">
    <source>
        <dbReference type="EMBL" id="RQD83842.1"/>
    </source>
</evidence>
<evidence type="ECO:0000313" key="2">
    <source>
        <dbReference type="Proteomes" id="UP000284763"/>
    </source>
</evidence>
<dbReference type="RefSeq" id="WP_259135591.1">
    <property type="nucleotide sequence ID" value="NZ_JANUCS010000019.1"/>
</dbReference>
<dbReference type="AlphaFoldDB" id="A0A3R8CBG8"/>